<dbReference type="Proteomes" id="UP001355206">
    <property type="component" value="Unassembled WGS sequence"/>
</dbReference>
<dbReference type="Pfam" id="PF12276">
    <property type="entry name" value="DUF3617"/>
    <property type="match status" value="1"/>
</dbReference>
<evidence type="ECO:0008006" key="4">
    <source>
        <dbReference type="Google" id="ProtNLM"/>
    </source>
</evidence>
<gene>
    <name evidence="2" type="ORF">MOTC310_30310</name>
</gene>
<organism evidence="2 3">
    <name type="scientific">Methylobacterium oryzae</name>
    <dbReference type="NCBI Taxonomy" id="334852"/>
    <lineage>
        <taxon>Bacteria</taxon>
        <taxon>Pseudomonadati</taxon>
        <taxon>Pseudomonadota</taxon>
        <taxon>Alphaproteobacteria</taxon>
        <taxon>Hyphomicrobiales</taxon>
        <taxon>Methylobacteriaceae</taxon>
        <taxon>Methylobacterium</taxon>
    </lineage>
</organism>
<proteinExistence type="predicted"/>
<protein>
    <recommendedName>
        <fullName evidence="4">DUF3617 family protein</fullName>
    </recommendedName>
</protein>
<comment type="caution">
    <text evidence="2">The sequence shown here is derived from an EMBL/GenBank/DDBJ whole genome shotgun (WGS) entry which is preliminary data.</text>
</comment>
<sequence>MRARIVGVGLATALSAMTAAASAETLPARKAGLWESKTTSTDGNTTARQCIDEKTDQIAQAAFGGGQNCSKRTIVKTSTGYEGESECKLGPISAAGKTVITGDFGSKIHMEVDTTLTGLPNAKEPLRRQMVIDATYIGPCETGQSPGDIILPDGKIVKMPQAAPR</sequence>
<evidence type="ECO:0000256" key="1">
    <source>
        <dbReference type="SAM" id="SignalP"/>
    </source>
</evidence>
<evidence type="ECO:0000313" key="3">
    <source>
        <dbReference type="Proteomes" id="UP001355206"/>
    </source>
</evidence>
<accession>A0ABU7TXA5</accession>
<keyword evidence="3" id="KW-1185">Reference proteome</keyword>
<feature type="chain" id="PRO_5045215343" description="DUF3617 family protein" evidence="1">
    <location>
        <begin position="24"/>
        <end position="165"/>
    </location>
</feature>
<dbReference type="InterPro" id="IPR022061">
    <property type="entry name" value="DUF3617"/>
</dbReference>
<name>A0ABU7TXA5_9HYPH</name>
<keyword evidence="1" id="KW-0732">Signal</keyword>
<dbReference type="EMBL" id="MLCA01000016">
    <property type="protein sequence ID" value="MEE7494487.1"/>
    <property type="molecule type" value="Genomic_DNA"/>
</dbReference>
<feature type="signal peptide" evidence="1">
    <location>
        <begin position="1"/>
        <end position="23"/>
    </location>
</feature>
<reference evidence="2 3" key="1">
    <citation type="journal article" date="2012" name="Genet. Mol. Biol.">
        <title>Analysis of 16S rRNA and mxaF genes revealing insights into Methylobacterium niche-specific plant association.</title>
        <authorList>
            <person name="Dourado M.N."/>
            <person name="Andreote F.D."/>
            <person name="Dini-Andreote F."/>
            <person name="Conti R."/>
            <person name="Araujo J.M."/>
            <person name="Araujo W.L."/>
        </authorList>
    </citation>
    <scope>NUCLEOTIDE SEQUENCE [LARGE SCALE GENOMIC DNA]</scope>
    <source>
        <strain evidence="2 3">TC3-10</strain>
    </source>
</reference>
<evidence type="ECO:0000313" key="2">
    <source>
        <dbReference type="EMBL" id="MEE7494487.1"/>
    </source>
</evidence>
<dbReference type="RefSeq" id="WP_331304461.1">
    <property type="nucleotide sequence ID" value="NZ_MLCA01000016.1"/>
</dbReference>